<dbReference type="EMBL" id="JAMKFB020000020">
    <property type="protein sequence ID" value="KAL0164776.1"/>
    <property type="molecule type" value="Genomic_DNA"/>
</dbReference>
<comment type="caution">
    <text evidence="2">The sequence shown here is derived from an EMBL/GenBank/DDBJ whole genome shotgun (WGS) entry which is preliminary data.</text>
</comment>
<accession>A0ABD0NUM2</accession>
<evidence type="ECO:0000313" key="2">
    <source>
        <dbReference type="EMBL" id="KAL0164776.1"/>
    </source>
</evidence>
<reference evidence="2 3" key="1">
    <citation type="submission" date="2024-05" db="EMBL/GenBank/DDBJ databases">
        <title>Genome sequencing and assembly of Indian major carp, Cirrhinus mrigala (Hamilton, 1822).</title>
        <authorList>
            <person name="Mohindra V."/>
            <person name="Chowdhury L.M."/>
            <person name="Lal K."/>
            <person name="Jena J.K."/>
        </authorList>
    </citation>
    <scope>NUCLEOTIDE SEQUENCE [LARGE SCALE GENOMIC DNA]</scope>
    <source>
        <strain evidence="2">CM1030</strain>
        <tissue evidence="2">Blood</tissue>
    </source>
</reference>
<dbReference type="Proteomes" id="UP001529510">
    <property type="component" value="Unassembled WGS sequence"/>
</dbReference>
<feature type="non-terminal residue" evidence="2">
    <location>
        <position position="64"/>
    </location>
</feature>
<keyword evidence="3" id="KW-1185">Reference proteome</keyword>
<feature type="region of interest" description="Disordered" evidence="1">
    <location>
        <begin position="1"/>
        <end position="35"/>
    </location>
</feature>
<evidence type="ECO:0000256" key="1">
    <source>
        <dbReference type="SAM" id="MobiDB-lite"/>
    </source>
</evidence>
<sequence length="64" mass="7054">LEITKRAQKALKGISEKSKKKGNDDRSENSASSFDSALTHIQQSLAHLETLSHSFPLSLKTSQE</sequence>
<protein>
    <submittedName>
        <fullName evidence="2">Uncharacterized protein</fullName>
    </submittedName>
</protein>
<feature type="non-terminal residue" evidence="2">
    <location>
        <position position="1"/>
    </location>
</feature>
<organism evidence="2 3">
    <name type="scientific">Cirrhinus mrigala</name>
    <name type="common">Mrigala</name>
    <dbReference type="NCBI Taxonomy" id="683832"/>
    <lineage>
        <taxon>Eukaryota</taxon>
        <taxon>Metazoa</taxon>
        <taxon>Chordata</taxon>
        <taxon>Craniata</taxon>
        <taxon>Vertebrata</taxon>
        <taxon>Euteleostomi</taxon>
        <taxon>Actinopterygii</taxon>
        <taxon>Neopterygii</taxon>
        <taxon>Teleostei</taxon>
        <taxon>Ostariophysi</taxon>
        <taxon>Cypriniformes</taxon>
        <taxon>Cyprinidae</taxon>
        <taxon>Labeoninae</taxon>
        <taxon>Labeonini</taxon>
        <taxon>Cirrhinus</taxon>
    </lineage>
</organism>
<feature type="compositionally biased region" description="Basic and acidic residues" evidence="1">
    <location>
        <begin position="14"/>
        <end position="28"/>
    </location>
</feature>
<gene>
    <name evidence="2" type="ORF">M9458_040529</name>
</gene>
<proteinExistence type="predicted"/>
<evidence type="ECO:0000313" key="3">
    <source>
        <dbReference type="Proteomes" id="UP001529510"/>
    </source>
</evidence>
<dbReference type="AlphaFoldDB" id="A0ABD0NUM2"/>
<name>A0ABD0NUM2_CIRMR</name>